<evidence type="ECO:0000256" key="6">
    <source>
        <dbReference type="ARBA" id="ARBA00023033"/>
    </source>
</evidence>
<gene>
    <name evidence="10" type="ORF">CPB83DRAFT_915466</name>
</gene>
<proteinExistence type="inferred from homology"/>
<evidence type="ECO:0000256" key="3">
    <source>
        <dbReference type="ARBA" id="ARBA00022723"/>
    </source>
</evidence>
<protein>
    <submittedName>
        <fullName evidence="10">Cytochrome P450</fullName>
    </submittedName>
</protein>
<dbReference type="Proteomes" id="UP000807306">
    <property type="component" value="Unassembled WGS sequence"/>
</dbReference>
<name>A0A9P6E5H0_9AGAR</name>
<comment type="caution">
    <text evidence="10">The sequence shown here is derived from an EMBL/GenBank/DDBJ whole genome shotgun (WGS) entry which is preliminary data.</text>
</comment>
<dbReference type="GO" id="GO:0016705">
    <property type="term" value="F:oxidoreductase activity, acting on paired donors, with incorporation or reduction of molecular oxygen"/>
    <property type="evidence" value="ECO:0007669"/>
    <property type="project" value="InterPro"/>
</dbReference>
<feature type="chain" id="PRO_5040357247" evidence="9">
    <location>
        <begin position="19"/>
        <end position="521"/>
    </location>
</feature>
<keyword evidence="11" id="KW-1185">Reference proteome</keyword>
<reference evidence="10" key="1">
    <citation type="submission" date="2020-11" db="EMBL/GenBank/DDBJ databases">
        <authorList>
            <consortium name="DOE Joint Genome Institute"/>
            <person name="Ahrendt S."/>
            <person name="Riley R."/>
            <person name="Andreopoulos W."/>
            <person name="Labutti K."/>
            <person name="Pangilinan J."/>
            <person name="Ruiz-Duenas F.J."/>
            <person name="Barrasa J.M."/>
            <person name="Sanchez-Garcia M."/>
            <person name="Camarero S."/>
            <person name="Miyauchi S."/>
            <person name="Serrano A."/>
            <person name="Linde D."/>
            <person name="Babiker R."/>
            <person name="Drula E."/>
            <person name="Ayuso-Fernandez I."/>
            <person name="Pacheco R."/>
            <person name="Padilla G."/>
            <person name="Ferreira P."/>
            <person name="Barriuso J."/>
            <person name="Kellner H."/>
            <person name="Castanera R."/>
            <person name="Alfaro M."/>
            <person name="Ramirez L."/>
            <person name="Pisabarro A.G."/>
            <person name="Kuo A."/>
            <person name="Tritt A."/>
            <person name="Lipzen A."/>
            <person name="He G."/>
            <person name="Yan M."/>
            <person name="Ng V."/>
            <person name="Cullen D."/>
            <person name="Martin F."/>
            <person name="Rosso M.-N."/>
            <person name="Henrissat B."/>
            <person name="Hibbett D."/>
            <person name="Martinez A.T."/>
            <person name="Grigoriev I.V."/>
        </authorList>
    </citation>
    <scope>NUCLEOTIDE SEQUENCE</scope>
    <source>
        <strain evidence="10">CBS 506.95</strain>
    </source>
</reference>
<evidence type="ECO:0000313" key="11">
    <source>
        <dbReference type="Proteomes" id="UP000807306"/>
    </source>
</evidence>
<dbReference type="InterPro" id="IPR002401">
    <property type="entry name" value="Cyt_P450_E_grp-I"/>
</dbReference>
<evidence type="ECO:0000256" key="5">
    <source>
        <dbReference type="ARBA" id="ARBA00023004"/>
    </source>
</evidence>
<evidence type="ECO:0000256" key="9">
    <source>
        <dbReference type="SAM" id="SignalP"/>
    </source>
</evidence>
<dbReference type="InterPro" id="IPR017972">
    <property type="entry name" value="Cyt_P450_CS"/>
</dbReference>
<dbReference type="PROSITE" id="PS00086">
    <property type="entry name" value="CYTOCHROME_P450"/>
    <property type="match status" value="1"/>
</dbReference>
<dbReference type="OrthoDB" id="1470350at2759"/>
<dbReference type="EMBL" id="MU157930">
    <property type="protein sequence ID" value="KAF9522906.1"/>
    <property type="molecule type" value="Genomic_DNA"/>
</dbReference>
<evidence type="ECO:0000256" key="8">
    <source>
        <dbReference type="RuleBase" id="RU000461"/>
    </source>
</evidence>
<evidence type="ECO:0000256" key="7">
    <source>
        <dbReference type="PIRSR" id="PIRSR602401-1"/>
    </source>
</evidence>
<dbReference type="Pfam" id="PF00067">
    <property type="entry name" value="p450"/>
    <property type="match status" value="1"/>
</dbReference>
<comment type="cofactor">
    <cofactor evidence="7">
        <name>heme</name>
        <dbReference type="ChEBI" id="CHEBI:30413"/>
    </cofactor>
</comment>
<evidence type="ECO:0000256" key="4">
    <source>
        <dbReference type="ARBA" id="ARBA00023002"/>
    </source>
</evidence>
<keyword evidence="6 8" id="KW-0503">Monooxygenase</keyword>
<accession>A0A9P6E5H0</accession>
<keyword evidence="5 7" id="KW-0408">Iron</keyword>
<keyword evidence="4 8" id="KW-0560">Oxidoreductase</keyword>
<dbReference type="InterPro" id="IPR036396">
    <property type="entry name" value="Cyt_P450_sf"/>
</dbReference>
<dbReference type="PANTHER" id="PTHR24291">
    <property type="entry name" value="CYTOCHROME P450 FAMILY 4"/>
    <property type="match status" value="1"/>
</dbReference>
<dbReference type="GO" id="GO:0004497">
    <property type="term" value="F:monooxygenase activity"/>
    <property type="evidence" value="ECO:0007669"/>
    <property type="project" value="UniProtKB-KW"/>
</dbReference>
<sequence>MMLKLIFTIGSLVAGAVAVNFWKALKDMEYLPGYRPMLAPLTLFGAALPSSRWNLGLNWSWIMRSTAFFNYSHDVISMVPWLHGEPAYYTCSAEVAQQLIGNEGQRPLIRPRKLTSLLLLWGENVFSSNGDMWKRHRRIMSPAFNPKMYSLVLKQTTAIYREMADCEGLTGNESVIISDFSKLPLRLAFLVIARCGFGMPLTWAMDEQETADKISVNHALTSVTETAIARLMIPNWAYKIPIKALKEIDHHWTSLAKFMRKSVGLRAEELKADADLVAKRGDVFTRLVAANIDDGKYSVNEDEVLGNTFMLLFAGHETTALVLTATFAYLGIHQEAQEKAYKEITSTIREDRDLDVPKLVHTLACFNEALRLYPAGSMLTRTMTEDVVVNVKRPAEATMVFKKGSLAIIDMVAVHRNPHTYTDPHAFKPSRWYGVSDHDLTMFGNGPRSCIGRKFSQMEAVTFISLFLRDWHVDVVMENGETRQEYENRVMSKAGQVGMSFGITEKVNLRLTKRLKTTSSK</sequence>
<dbReference type="PANTHER" id="PTHR24291:SF50">
    <property type="entry name" value="BIFUNCTIONAL ALBAFLAVENONE MONOOXYGENASE_TERPENE SYNTHASE"/>
    <property type="match status" value="1"/>
</dbReference>
<evidence type="ECO:0000256" key="2">
    <source>
        <dbReference type="ARBA" id="ARBA00022617"/>
    </source>
</evidence>
<dbReference type="GO" id="GO:0020037">
    <property type="term" value="F:heme binding"/>
    <property type="evidence" value="ECO:0007669"/>
    <property type="project" value="InterPro"/>
</dbReference>
<evidence type="ECO:0000256" key="1">
    <source>
        <dbReference type="ARBA" id="ARBA00010617"/>
    </source>
</evidence>
<dbReference type="InterPro" id="IPR050196">
    <property type="entry name" value="Cytochrome_P450_Monoox"/>
</dbReference>
<dbReference type="AlphaFoldDB" id="A0A9P6E5H0"/>
<dbReference type="InterPro" id="IPR001128">
    <property type="entry name" value="Cyt_P450"/>
</dbReference>
<dbReference type="PRINTS" id="PR00385">
    <property type="entry name" value="P450"/>
</dbReference>
<dbReference type="SUPFAM" id="SSF48264">
    <property type="entry name" value="Cytochrome P450"/>
    <property type="match status" value="1"/>
</dbReference>
<feature type="signal peptide" evidence="9">
    <location>
        <begin position="1"/>
        <end position="18"/>
    </location>
</feature>
<dbReference type="Gene3D" id="1.10.630.10">
    <property type="entry name" value="Cytochrome P450"/>
    <property type="match status" value="1"/>
</dbReference>
<dbReference type="GO" id="GO:0005506">
    <property type="term" value="F:iron ion binding"/>
    <property type="evidence" value="ECO:0007669"/>
    <property type="project" value="InterPro"/>
</dbReference>
<keyword evidence="2 7" id="KW-0349">Heme</keyword>
<comment type="similarity">
    <text evidence="1 8">Belongs to the cytochrome P450 family.</text>
</comment>
<keyword evidence="3 7" id="KW-0479">Metal-binding</keyword>
<organism evidence="10 11">
    <name type="scientific">Crepidotus variabilis</name>
    <dbReference type="NCBI Taxonomy" id="179855"/>
    <lineage>
        <taxon>Eukaryota</taxon>
        <taxon>Fungi</taxon>
        <taxon>Dikarya</taxon>
        <taxon>Basidiomycota</taxon>
        <taxon>Agaricomycotina</taxon>
        <taxon>Agaricomycetes</taxon>
        <taxon>Agaricomycetidae</taxon>
        <taxon>Agaricales</taxon>
        <taxon>Agaricineae</taxon>
        <taxon>Crepidotaceae</taxon>
        <taxon>Crepidotus</taxon>
    </lineage>
</organism>
<dbReference type="PRINTS" id="PR00463">
    <property type="entry name" value="EP450I"/>
</dbReference>
<feature type="binding site" description="axial binding residue" evidence="7">
    <location>
        <position position="450"/>
    </location>
    <ligand>
        <name>heme</name>
        <dbReference type="ChEBI" id="CHEBI:30413"/>
    </ligand>
    <ligandPart>
        <name>Fe</name>
        <dbReference type="ChEBI" id="CHEBI:18248"/>
    </ligandPart>
</feature>
<evidence type="ECO:0000313" key="10">
    <source>
        <dbReference type="EMBL" id="KAF9522906.1"/>
    </source>
</evidence>
<keyword evidence="9" id="KW-0732">Signal</keyword>